<keyword evidence="2" id="KW-1185">Reference proteome</keyword>
<protein>
    <recommendedName>
        <fullName evidence="3">Aminoglycoside phosphotransferase family enzyme</fullName>
    </recommendedName>
</protein>
<dbReference type="AlphaFoldDB" id="A0AAC9JS34"/>
<evidence type="ECO:0008006" key="3">
    <source>
        <dbReference type="Google" id="ProtNLM"/>
    </source>
</evidence>
<sequence length="369" mass="42573">MFAPSTPRLTAETAPDVPFADKVRFLSQPECLALPASTVEARETHMSWLFLTERHVYKLKKPVRSACLDFSTTDRRAAACRTELALNRRLAPDVYLDVMPLRRTPDGLSFGAVGTIVDWLVLMRRLDERHTLETHAREQHLTRADAERLAARLATFYRRVRRLPVAPAVHLARWRRALLENEQLLRDPRFHLPEGTIARICRAQRAFLARRPGILVRRARRVVEAHGDLRPEHIWLTDPVIVIDCLEFSEPLRALDPLDEIAFLHLECERLGVGWAGEALRHRLARLLGDRRGNGLFLFYRSYRALLRARLAITHLLDAEPRTPEKWPRLARTYIDLALADAGRLERILNRRTDRRVPGRCAAARSPRR</sequence>
<accession>A0AAC9JS34</accession>
<organism evidence="1 2">
    <name type="scientific">Chelatococcus daeguensis</name>
    <dbReference type="NCBI Taxonomy" id="444444"/>
    <lineage>
        <taxon>Bacteria</taxon>
        <taxon>Pseudomonadati</taxon>
        <taxon>Pseudomonadota</taxon>
        <taxon>Alphaproteobacteria</taxon>
        <taxon>Hyphomicrobiales</taxon>
        <taxon>Chelatococcaceae</taxon>
        <taxon>Chelatococcus</taxon>
    </lineage>
</organism>
<dbReference type="Proteomes" id="UP000182703">
    <property type="component" value="Chromosome"/>
</dbReference>
<reference evidence="1 2" key="1">
    <citation type="submission" date="2016-11" db="EMBL/GenBank/DDBJ databases">
        <title>Complete genome sequence of the aerobically denitrifying bacterium Chelatococcus daeguensis TAD1.</title>
        <authorList>
            <person name="Yang Y."/>
            <person name="Huang S."/>
            <person name="Lin E."/>
        </authorList>
    </citation>
    <scope>NUCLEOTIDE SEQUENCE [LARGE SCALE GENOMIC DNA]</scope>
    <source>
        <strain evidence="1 2">TAD1</strain>
    </source>
</reference>
<dbReference type="EMBL" id="CP018095">
    <property type="protein sequence ID" value="APF37481.1"/>
    <property type="molecule type" value="Genomic_DNA"/>
</dbReference>
<name>A0AAC9JS34_9HYPH</name>
<evidence type="ECO:0000313" key="1">
    <source>
        <dbReference type="EMBL" id="APF37481.1"/>
    </source>
</evidence>
<dbReference type="RefSeq" id="WP_063186293.1">
    <property type="nucleotide sequence ID" value="NZ_CP018095.1"/>
</dbReference>
<proteinExistence type="predicted"/>
<gene>
    <name evidence="1" type="ORF">BOQ54_09175</name>
</gene>
<evidence type="ECO:0000313" key="2">
    <source>
        <dbReference type="Proteomes" id="UP000182703"/>
    </source>
</evidence>
<dbReference type="InterPro" id="IPR011009">
    <property type="entry name" value="Kinase-like_dom_sf"/>
</dbReference>
<dbReference type="SUPFAM" id="SSF56112">
    <property type="entry name" value="Protein kinase-like (PK-like)"/>
    <property type="match status" value="1"/>
</dbReference>
<dbReference type="KEGG" id="cdq:BOQ54_09175"/>